<evidence type="ECO:0000313" key="2">
    <source>
        <dbReference type="Proteomes" id="UP000236311"/>
    </source>
</evidence>
<dbReference type="Proteomes" id="UP000236311">
    <property type="component" value="Unassembled WGS sequence"/>
</dbReference>
<sequence length="76" mass="9054">MMFGRRQLRRRPAKEADYDRENWKPILKCSICNGEQVAGFKNIHTGEFREECFIQHASELDAFKKKYGITEIPKEY</sequence>
<keyword evidence="2" id="KW-1185">Reference proteome</keyword>
<dbReference type="AlphaFoldDB" id="A0A2K4ZC53"/>
<evidence type="ECO:0008006" key="3">
    <source>
        <dbReference type="Google" id="ProtNLM"/>
    </source>
</evidence>
<reference evidence="1 2" key="1">
    <citation type="submission" date="2018-01" db="EMBL/GenBank/DDBJ databases">
        <authorList>
            <person name="Gaut B.S."/>
            <person name="Morton B.R."/>
            <person name="Clegg M.T."/>
            <person name="Duvall M.R."/>
        </authorList>
    </citation>
    <scope>NUCLEOTIDE SEQUENCE [LARGE SCALE GENOMIC DNA]</scope>
    <source>
        <strain evidence="1">GP69</strain>
    </source>
</reference>
<gene>
    <name evidence="1" type="ORF">AMURIS_00748</name>
</gene>
<protein>
    <recommendedName>
        <fullName evidence="3">Aspartate dehydrogenase</fullName>
    </recommendedName>
</protein>
<evidence type="ECO:0000313" key="1">
    <source>
        <dbReference type="EMBL" id="SOY28043.1"/>
    </source>
</evidence>
<accession>A0A2K4ZC53</accession>
<organism evidence="1 2">
    <name type="scientific">Acetatifactor muris</name>
    <dbReference type="NCBI Taxonomy" id="879566"/>
    <lineage>
        <taxon>Bacteria</taxon>
        <taxon>Bacillati</taxon>
        <taxon>Bacillota</taxon>
        <taxon>Clostridia</taxon>
        <taxon>Lachnospirales</taxon>
        <taxon>Lachnospiraceae</taxon>
        <taxon>Acetatifactor</taxon>
    </lineage>
</organism>
<dbReference type="EMBL" id="OFSM01000003">
    <property type="protein sequence ID" value="SOY28043.1"/>
    <property type="molecule type" value="Genomic_DNA"/>
</dbReference>
<proteinExistence type="predicted"/>
<name>A0A2K4ZC53_9FIRM</name>